<keyword evidence="3" id="KW-1185">Reference proteome</keyword>
<evidence type="ECO:0000313" key="3">
    <source>
        <dbReference type="Proteomes" id="UP000192578"/>
    </source>
</evidence>
<feature type="compositionally biased region" description="Basic residues" evidence="1">
    <location>
        <begin position="9"/>
        <end position="25"/>
    </location>
</feature>
<proteinExistence type="predicted"/>
<comment type="caution">
    <text evidence="2">The sequence shown here is derived from an EMBL/GenBank/DDBJ whole genome shotgun (WGS) entry which is preliminary data.</text>
</comment>
<protein>
    <submittedName>
        <fullName evidence="2">Uncharacterized protein</fullName>
    </submittedName>
</protein>
<evidence type="ECO:0000256" key="1">
    <source>
        <dbReference type="SAM" id="MobiDB-lite"/>
    </source>
</evidence>
<sequence length="74" mass="8209">MNPQQKQLSQHHHHNRQRRECRKAKRDMVSQSVSGGGTEGPYKSLHMLALLGGGGGSRAARMASSKTFFNPFCK</sequence>
<reference evidence="3" key="1">
    <citation type="submission" date="2017-01" db="EMBL/GenBank/DDBJ databases">
        <title>Comparative genomics of anhydrobiosis in the tardigrade Hypsibius dujardini.</title>
        <authorList>
            <person name="Yoshida Y."/>
            <person name="Koutsovoulos G."/>
            <person name="Laetsch D."/>
            <person name="Stevens L."/>
            <person name="Kumar S."/>
            <person name="Horikawa D."/>
            <person name="Ishino K."/>
            <person name="Komine S."/>
            <person name="Tomita M."/>
            <person name="Blaxter M."/>
            <person name="Arakawa K."/>
        </authorList>
    </citation>
    <scope>NUCLEOTIDE SEQUENCE [LARGE SCALE GENOMIC DNA]</scope>
    <source>
        <strain evidence="3">Z151</strain>
    </source>
</reference>
<dbReference type="AlphaFoldDB" id="A0A1W0WHU9"/>
<name>A0A1W0WHU9_HYPEX</name>
<accession>A0A1W0WHU9</accession>
<feature type="region of interest" description="Disordered" evidence="1">
    <location>
        <begin position="1"/>
        <end position="43"/>
    </location>
</feature>
<gene>
    <name evidence="2" type="ORF">BV898_11044</name>
</gene>
<dbReference type="Proteomes" id="UP000192578">
    <property type="component" value="Unassembled WGS sequence"/>
</dbReference>
<dbReference type="EMBL" id="MTYJ01000099">
    <property type="protein sequence ID" value="OQV14781.1"/>
    <property type="molecule type" value="Genomic_DNA"/>
</dbReference>
<evidence type="ECO:0000313" key="2">
    <source>
        <dbReference type="EMBL" id="OQV14781.1"/>
    </source>
</evidence>
<organism evidence="2 3">
    <name type="scientific">Hypsibius exemplaris</name>
    <name type="common">Freshwater tardigrade</name>
    <dbReference type="NCBI Taxonomy" id="2072580"/>
    <lineage>
        <taxon>Eukaryota</taxon>
        <taxon>Metazoa</taxon>
        <taxon>Ecdysozoa</taxon>
        <taxon>Tardigrada</taxon>
        <taxon>Eutardigrada</taxon>
        <taxon>Parachela</taxon>
        <taxon>Hypsibioidea</taxon>
        <taxon>Hypsibiidae</taxon>
        <taxon>Hypsibius</taxon>
    </lineage>
</organism>